<dbReference type="Gene3D" id="1.10.3720.10">
    <property type="entry name" value="MetI-like"/>
    <property type="match status" value="1"/>
</dbReference>
<organism evidence="11 12">
    <name type="scientific">Rheinheimera salexigens</name>
    <dbReference type="NCBI Taxonomy" id="1628148"/>
    <lineage>
        <taxon>Bacteria</taxon>
        <taxon>Pseudomonadati</taxon>
        <taxon>Pseudomonadota</taxon>
        <taxon>Gammaproteobacteria</taxon>
        <taxon>Chromatiales</taxon>
        <taxon>Chromatiaceae</taxon>
        <taxon>Rheinheimera</taxon>
    </lineage>
</organism>
<keyword evidence="4" id="KW-0997">Cell inner membrane</keyword>
<keyword evidence="6 9" id="KW-1133">Transmembrane helix</keyword>
<accession>A0A1E7Q589</accession>
<feature type="transmembrane region" description="Helical" evidence="9">
    <location>
        <begin position="142"/>
        <end position="171"/>
    </location>
</feature>
<dbReference type="SUPFAM" id="SSF161098">
    <property type="entry name" value="MetI-like"/>
    <property type="match status" value="1"/>
</dbReference>
<evidence type="ECO:0000313" key="12">
    <source>
        <dbReference type="Proteomes" id="UP000242258"/>
    </source>
</evidence>
<dbReference type="CDD" id="cd06261">
    <property type="entry name" value="TM_PBP2"/>
    <property type="match status" value="1"/>
</dbReference>
<feature type="transmembrane region" description="Helical" evidence="9">
    <location>
        <begin position="260"/>
        <end position="285"/>
    </location>
</feature>
<name>A0A1E7Q589_9GAMM</name>
<protein>
    <submittedName>
        <fullName evidence="11">Peptide ABC transporter permease</fullName>
    </submittedName>
</protein>
<reference evidence="12" key="1">
    <citation type="submission" date="2016-09" db="EMBL/GenBank/DDBJ databases">
        <authorList>
            <person name="Wan X."/>
            <person name="Hou S."/>
        </authorList>
    </citation>
    <scope>NUCLEOTIDE SEQUENCE [LARGE SCALE GENOMIC DNA]</scope>
    <source>
        <strain evidence="12">KH87</strain>
    </source>
</reference>
<evidence type="ECO:0000256" key="1">
    <source>
        <dbReference type="ARBA" id="ARBA00004429"/>
    </source>
</evidence>
<evidence type="ECO:0000256" key="2">
    <source>
        <dbReference type="ARBA" id="ARBA00022448"/>
    </source>
</evidence>
<dbReference type="RefSeq" id="WP_070048846.1">
    <property type="nucleotide sequence ID" value="NZ_CBCSDO010000006.1"/>
</dbReference>
<feature type="transmembrane region" description="Helical" evidence="9">
    <location>
        <begin position="217"/>
        <end position="240"/>
    </location>
</feature>
<keyword evidence="2 9" id="KW-0813">Transport</keyword>
<dbReference type="EMBL" id="MKEK01000001">
    <property type="protein sequence ID" value="OEY69280.1"/>
    <property type="molecule type" value="Genomic_DNA"/>
</dbReference>
<comment type="caution">
    <text evidence="11">The sequence shown here is derived from an EMBL/GenBank/DDBJ whole genome shotgun (WGS) entry which is preliminary data.</text>
</comment>
<proteinExistence type="inferred from homology"/>
<dbReference type="InterPro" id="IPR050366">
    <property type="entry name" value="BP-dependent_transpt_permease"/>
</dbReference>
<dbReference type="InterPro" id="IPR000515">
    <property type="entry name" value="MetI-like"/>
</dbReference>
<dbReference type="GO" id="GO:0055085">
    <property type="term" value="P:transmembrane transport"/>
    <property type="evidence" value="ECO:0007669"/>
    <property type="project" value="InterPro"/>
</dbReference>
<dbReference type="PROSITE" id="PS50928">
    <property type="entry name" value="ABC_TM1"/>
    <property type="match status" value="1"/>
</dbReference>
<comment type="similarity">
    <text evidence="8">Belongs to the binding-protein-dependent transport system permease family. OppBC subfamily.</text>
</comment>
<dbReference type="Pfam" id="PF12911">
    <property type="entry name" value="OppC_N"/>
    <property type="match status" value="1"/>
</dbReference>
<evidence type="ECO:0000256" key="7">
    <source>
        <dbReference type="ARBA" id="ARBA00023136"/>
    </source>
</evidence>
<evidence type="ECO:0000313" key="11">
    <source>
        <dbReference type="EMBL" id="OEY69280.1"/>
    </source>
</evidence>
<feature type="transmembrane region" description="Helical" evidence="9">
    <location>
        <begin position="30"/>
        <end position="52"/>
    </location>
</feature>
<keyword evidence="7 9" id="KW-0472">Membrane</keyword>
<feature type="transmembrane region" description="Helical" evidence="9">
    <location>
        <begin position="98"/>
        <end position="122"/>
    </location>
</feature>
<dbReference type="GO" id="GO:0005886">
    <property type="term" value="C:plasma membrane"/>
    <property type="evidence" value="ECO:0007669"/>
    <property type="project" value="UniProtKB-SubCell"/>
</dbReference>
<dbReference type="Proteomes" id="UP000242258">
    <property type="component" value="Unassembled WGS sequence"/>
</dbReference>
<dbReference type="AlphaFoldDB" id="A0A1E7Q589"/>
<evidence type="ECO:0000256" key="4">
    <source>
        <dbReference type="ARBA" id="ARBA00022519"/>
    </source>
</evidence>
<dbReference type="Pfam" id="PF00528">
    <property type="entry name" value="BPD_transp_1"/>
    <property type="match status" value="1"/>
</dbReference>
<dbReference type="InterPro" id="IPR025966">
    <property type="entry name" value="OppC_N"/>
</dbReference>
<keyword evidence="3" id="KW-1003">Cell membrane</keyword>
<comment type="subcellular location">
    <subcellularLocation>
        <location evidence="1">Cell inner membrane</location>
        <topology evidence="1">Multi-pass membrane protein</topology>
    </subcellularLocation>
    <subcellularLocation>
        <location evidence="9">Cell membrane</location>
        <topology evidence="9">Multi-pass membrane protein</topology>
    </subcellularLocation>
</comment>
<keyword evidence="5 9" id="KW-0812">Transmembrane</keyword>
<keyword evidence="12" id="KW-1185">Reference proteome</keyword>
<dbReference type="PANTHER" id="PTHR43386">
    <property type="entry name" value="OLIGOPEPTIDE TRANSPORT SYSTEM PERMEASE PROTEIN APPC"/>
    <property type="match status" value="1"/>
</dbReference>
<dbReference type="STRING" id="1628148.BI198_06640"/>
<evidence type="ECO:0000259" key="10">
    <source>
        <dbReference type="PROSITE" id="PS50928"/>
    </source>
</evidence>
<feature type="domain" description="ABC transmembrane type-1" evidence="10">
    <location>
        <begin position="96"/>
        <end position="285"/>
    </location>
</feature>
<dbReference type="InterPro" id="IPR035906">
    <property type="entry name" value="MetI-like_sf"/>
</dbReference>
<sequence>MAFIRILPDEQLARSPRVQLWREFARQHSAVAGLVLFCAFTLISIVAPFLLLHDPNQQMDSLLLVPPSWSEQGLIQYPFGTDDLGRDLFSRMLIGTRYTFGVAIITVLGSLFMGLILGALAGMSKGLKSSVLNHILDLALTIPSLLLAIIIVAILGPGLINTTWAIMLALLPQFVHGIRNAIASQLNEDYVTAYRLDGANNWHVFKRIILPNTWEQLTLMSSMALSTAILDIAALGFLGLGAQSPTAEWGTMIADSLDLIYLAPTSIAIPGLLIFLAVLSVNLVGDGLRTAIKKRRDG</sequence>
<evidence type="ECO:0000256" key="5">
    <source>
        <dbReference type="ARBA" id="ARBA00022692"/>
    </source>
</evidence>
<dbReference type="PANTHER" id="PTHR43386:SF5">
    <property type="entry name" value="PUTRESCINE EXPORT SYSTEM PERMEASE PROTEIN SAPC"/>
    <property type="match status" value="1"/>
</dbReference>
<evidence type="ECO:0000256" key="8">
    <source>
        <dbReference type="ARBA" id="ARBA00024202"/>
    </source>
</evidence>
<evidence type="ECO:0000256" key="6">
    <source>
        <dbReference type="ARBA" id="ARBA00022989"/>
    </source>
</evidence>
<dbReference type="OrthoDB" id="9805884at2"/>
<evidence type="ECO:0000256" key="9">
    <source>
        <dbReference type="RuleBase" id="RU363032"/>
    </source>
</evidence>
<evidence type="ECO:0000256" key="3">
    <source>
        <dbReference type="ARBA" id="ARBA00022475"/>
    </source>
</evidence>
<gene>
    <name evidence="11" type="ORF">BI198_06640</name>
</gene>